<dbReference type="Gene3D" id="3.60.10.10">
    <property type="entry name" value="Endonuclease/exonuclease/phosphatase"/>
    <property type="match status" value="1"/>
</dbReference>
<dbReference type="Pfam" id="PF13966">
    <property type="entry name" value="zf-RVT"/>
    <property type="match status" value="1"/>
</dbReference>
<dbReference type="PANTHER" id="PTHR31286:SF165">
    <property type="entry name" value="DUF4283 DOMAIN-CONTAINING PROTEIN"/>
    <property type="match status" value="1"/>
</dbReference>
<evidence type="ECO:0008006" key="5">
    <source>
        <dbReference type="Google" id="ProtNLM"/>
    </source>
</evidence>
<feature type="region of interest" description="Disordered" evidence="1">
    <location>
        <begin position="835"/>
        <end position="854"/>
    </location>
</feature>
<dbReference type="InterPro" id="IPR005135">
    <property type="entry name" value="Endo/exonuclease/phosphatase"/>
</dbReference>
<evidence type="ECO:0000259" key="3">
    <source>
        <dbReference type="Pfam" id="PF13966"/>
    </source>
</evidence>
<dbReference type="InterPro" id="IPR036691">
    <property type="entry name" value="Endo/exonu/phosph_ase_sf"/>
</dbReference>
<accession>A0AAW2XN62</accession>
<feature type="domain" description="Reverse transcriptase zinc-binding" evidence="3">
    <location>
        <begin position="730"/>
        <end position="799"/>
    </location>
</feature>
<dbReference type="SUPFAM" id="SSF56219">
    <property type="entry name" value="DNase I-like"/>
    <property type="match status" value="1"/>
</dbReference>
<feature type="compositionally biased region" description="Acidic residues" evidence="1">
    <location>
        <begin position="835"/>
        <end position="850"/>
    </location>
</feature>
<feature type="domain" description="Endonuclease/exonuclease/phosphatase" evidence="2">
    <location>
        <begin position="197"/>
        <end position="418"/>
    </location>
</feature>
<dbReference type="PANTHER" id="PTHR31286">
    <property type="entry name" value="GLYCINE-RICH CELL WALL STRUCTURAL PROTEIN 1.8-LIKE"/>
    <property type="match status" value="1"/>
</dbReference>
<name>A0AAW2XN62_9LAMI</name>
<proteinExistence type="predicted"/>
<comment type="caution">
    <text evidence="4">The sequence shown here is derived from an EMBL/GenBank/DDBJ whole genome shotgun (WGS) entry which is preliminary data.</text>
</comment>
<reference evidence="4" key="2">
    <citation type="journal article" date="2024" name="Plant">
        <title>Genomic evolution and insights into agronomic trait innovations of Sesamum species.</title>
        <authorList>
            <person name="Miao H."/>
            <person name="Wang L."/>
            <person name="Qu L."/>
            <person name="Liu H."/>
            <person name="Sun Y."/>
            <person name="Le M."/>
            <person name="Wang Q."/>
            <person name="Wei S."/>
            <person name="Zheng Y."/>
            <person name="Lin W."/>
            <person name="Duan Y."/>
            <person name="Cao H."/>
            <person name="Xiong S."/>
            <person name="Wang X."/>
            <person name="Wei L."/>
            <person name="Li C."/>
            <person name="Ma Q."/>
            <person name="Ju M."/>
            <person name="Zhao R."/>
            <person name="Li G."/>
            <person name="Mu C."/>
            <person name="Tian Q."/>
            <person name="Mei H."/>
            <person name="Zhang T."/>
            <person name="Gao T."/>
            <person name="Zhang H."/>
        </authorList>
    </citation>
    <scope>NUCLEOTIDE SEQUENCE</scope>
    <source>
        <strain evidence="4">KEN1</strain>
    </source>
</reference>
<dbReference type="InterPro" id="IPR026960">
    <property type="entry name" value="RVT-Znf"/>
</dbReference>
<sequence length="876" mass="99728">MEEVIEGGPWLFQGQPIVLQKWEPGSVWIKLRHLPVELWTIEGLSTVASGIGKPFTRYAITRACTRLDFARVCIMLDISSKLPKHIVIMVPREDGSETPCKVDVEYEWLPLKCTACMTLGHSSKGCPTKKPRQPPVSVYVQKPVVGTRGPREEPEQAAVPKTMVTAPFVGTKSVEREDKGKAIVLYNAFEMINAAIWNVRGLNRRDHQVSIANLVSEHRLQFIGLLETRVSVGNVARVQRGLLPRWNWFVDYVSPDNRIWLASHEDFIDLNVLKTGDQFVHCSAHICCLHVHVLLTIVYGVNDVVGRRVLWDDLDRISHTVRDVPWLVGGDFNTVVDVSEVCGISGDIQSAAEEFQGYLRNTGLITLPMQGEWFTWHNYSRDAWSLWKRLDRLLVNGWWLGCWPNTYYMSLHARTSDHSPLVLRGDNLGQSIGMFRFYKAASSVIGDEITGVVQEFFRTGRRISNNILLGQDIFHGYNHQNLPPRCALKVDLRKAYDTLEWDFVLAMLQLFGFPPMLIGWIQECISTPSFSISLNGLHANINRSQLILSKSAYPIWEQLLSILGFQEGCLPSATAQIGRHLGFKHVLNYGIYLAKRSSKVISDESAPNIIWSGVVAVFSKRRRLRSIQMWYTIEANRALEVAFTGCRPLHCRLAHMTIRGHPSAGIWNRTCALRTRRQPTPPSPVQGGQSPKDGKPKNKAVTSHIQYRVRTGDSFMVWHDPWHPQDFQPPGPKVDWYVLVLGPFRIPRNCFILWLAILGRLTMMDRTWWLGIDRACILCTSGETESHDHLFFQCNFSRACLRILHSKVRFQVPRLGWQHMITWASRRWRVIEPMDEDSDSDSIPEPDSQDPWDYGIEINIESPAASFHHGRPSASA</sequence>
<dbReference type="InterPro" id="IPR040256">
    <property type="entry name" value="At4g02000-like"/>
</dbReference>
<evidence type="ECO:0000313" key="4">
    <source>
        <dbReference type="EMBL" id="KAL0455485.1"/>
    </source>
</evidence>
<reference evidence="4" key="1">
    <citation type="submission" date="2020-06" db="EMBL/GenBank/DDBJ databases">
        <authorList>
            <person name="Li T."/>
            <person name="Hu X."/>
            <person name="Zhang T."/>
            <person name="Song X."/>
            <person name="Zhang H."/>
            <person name="Dai N."/>
            <person name="Sheng W."/>
            <person name="Hou X."/>
            <person name="Wei L."/>
        </authorList>
    </citation>
    <scope>NUCLEOTIDE SEQUENCE</scope>
    <source>
        <strain evidence="4">KEN1</strain>
        <tissue evidence="4">Leaf</tissue>
    </source>
</reference>
<evidence type="ECO:0000259" key="2">
    <source>
        <dbReference type="Pfam" id="PF03372"/>
    </source>
</evidence>
<protein>
    <recommendedName>
        <fullName evidence="5">Reverse transcriptase zinc-binding domain-containing protein</fullName>
    </recommendedName>
</protein>
<feature type="region of interest" description="Disordered" evidence="1">
    <location>
        <begin position="677"/>
        <end position="701"/>
    </location>
</feature>
<organism evidence="4">
    <name type="scientific">Sesamum latifolium</name>
    <dbReference type="NCBI Taxonomy" id="2727402"/>
    <lineage>
        <taxon>Eukaryota</taxon>
        <taxon>Viridiplantae</taxon>
        <taxon>Streptophyta</taxon>
        <taxon>Embryophyta</taxon>
        <taxon>Tracheophyta</taxon>
        <taxon>Spermatophyta</taxon>
        <taxon>Magnoliopsida</taxon>
        <taxon>eudicotyledons</taxon>
        <taxon>Gunneridae</taxon>
        <taxon>Pentapetalae</taxon>
        <taxon>asterids</taxon>
        <taxon>lamiids</taxon>
        <taxon>Lamiales</taxon>
        <taxon>Pedaliaceae</taxon>
        <taxon>Sesamum</taxon>
    </lineage>
</organism>
<evidence type="ECO:0000256" key="1">
    <source>
        <dbReference type="SAM" id="MobiDB-lite"/>
    </source>
</evidence>
<dbReference type="GO" id="GO:0003824">
    <property type="term" value="F:catalytic activity"/>
    <property type="evidence" value="ECO:0007669"/>
    <property type="project" value="InterPro"/>
</dbReference>
<dbReference type="EMBL" id="JACGWN010000003">
    <property type="protein sequence ID" value="KAL0455485.1"/>
    <property type="molecule type" value="Genomic_DNA"/>
</dbReference>
<dbReference type="AlphaFoldDB" id="A0AAW2XN62"/>
<dbReference type="Pfam" id="PF03372">
    <property type="entry name" value="Exo_endo_phos"/>
    <property type="match status" value="1"/>
</dbReference>
<gene>
    <name evidence="4" type="ORF">Slati_0887700</name>
</gene>